<organism evidence="1 2">
    <name type="scientific">Acidovorax delafieldii 2AN</name>
    <dbReference type="NCBI Taxonomy" id="573060"/>
    <lineage>
        <taxon>Bacteria</taxon>
        <taxon>Pseudomonadati</taxon>
        <taxon>Pseudomonadota</taxon>
        <taxon>Betaproteobacteria</taxon>
        <taxon>Burkholderiales</taxon>
        <taxon>Comamonadaceae</taxon>
        <taxon>Acidovorax</taxon>
    </lineage>
</organism>
<dbReference type="AlphaFoldDB" id="C5T460"/>
<evidence type="ECO:0000313" key="2">
    <source>
        <dbReference type="Proteomes" id="UP000003856"/>
    </source>
</evidence>
<protein>
    <submittedName>
        <fullName evidence="1">Uncharacterized protein</fullName>
    </submittedName>
</protein>
<comment type="caution">
    <text evidence="1">The sequence shown here is derived from an EMBL/GenBank/DDBJ whole genome shotgun (WGS) entry which is preliminary data.</text>
</comment>
<dbReference type="EMBL" id="ACQT01000042">
    <property type="protein sequence ID" value="EER60712.1"/>
    <property type="molecule type" value="Genomic_DNA"/>
</dbReference>
<sequence length="64" mass="7021">MRNPVPPRVVHAHGPAKGPFGGHRTAQWVHVYPVPQAWQSSTCAAAAWRIIETLQTRIAIDGLN</sequence>
<evidence type="ECO:0000313" key="1">
    <source>
        <dbReference type="EMBL" id="EER60712.1"/>
    </source>
</evidence>
<gene>
    <name evidence="1" type="ORF">AcdelDRAFT_1690</name>
</gene>
<reference evidence="1 2" key="1">
    <citation type="submission" date="2009-05" db="EMBL/GenBank/DDBJ databases">
        <title>The draft genome of Acidovorax delafieldii 2AN.</title>
        <authorList>
            <consortium name="US DOE Joint Genome Institute (JGI-PGF)"/>
            <person name="Lucas S."/>
            <person name="Copeland A."/>
            <person name="Lapidus A."/>
            <person name="Glavina del Rio T."/>
            <person name="Tice H."/>
            <person name="Bruce D."/>
            <person name="Goodwin L."/>
            <person name="Pitluck S."/>
            <person name="Larimer F."/>
            <person name="Land M.L."/>
            <person name="Hauser L."/>
            <person name="Shelobolina E.S."/>
            <person name="Picardal F."/>
            <person name="Roden E."/>
            <person name="Emerson D."/>
        </authorList>
    </citation>
    <scope>NUCLEOTIDE SEQUENCE [LARGE SCALE GENOMIC DNA]</scope>
    <source>
        <strain evidence="1 2">2AN</strain>
    </source>
</reference>
<keyword evidence="2" id="KW-1185">Reference proteome</keyword>
<dbReference type="Proteomes" id="UP000003856">
    <property type="component" value="Unassembled WGS sequence"/>
</dbReference>
<dbReference type="PATRIC" id="fig|573060.9.peg.3430"/>
<proteinExistence type="predicted"/>
<accession>C5T460</accession>
<name>C5T460_ACIDE</name>